<dbReference type="Pfam" id="PF01575">
    <property type="entry name" value="MaoC_dehydratas"/>
    <property type="match status" value="1"/>
</dbReference>
<dbReference type="RefSeq" id="WP_092012733.1">
    <property type="nucleotide sequence ID" value="NZ_LT629766.1"/>
</dbReference>
<accession>A0A1H1SPM2</accession>
<dbReference type="EMBL" id="LT629766">
    <property type="protein sequence ID" value="SDS49861.1"/>
    <property type="molecule type" value="Genomic_DNA"/>
</dbReference>
<evidence type="ECO:0000313" key="4">
    <source>
        <dbReference type="Proteomes" id="UP000199597"/>
    </source>
</evidence>
<evidence type="ECO:0000313" key="3">
    <source>
        <dbReference type="EMBL" id="SDS49861.1"/>
    </source>
</evidence>
<sequence>MPTECEPGQTLPEMTIPVTATLVAGGAIATRDWSLVHHDTAAAEAAGTQDIFMNILTTNGLIGRFVTDWAGPQAELTDVSIRLGAPNFPGDTFTVTGTVSEFDEESASALIEVTGTNGIGTHASGHVRVALQGRKR</sequence>
<keyword evidence="4" id="KW-1185">Reference proteome</keyword>
<dbReference type="SUPFAM" id="SSF54637">
    <property type="entry name" value="Thioesterase/thiol ester dehydrase-isomerase"/>
    <property type="match status" value="1"/>
</dbReference>
<dbReference type="STRING" id="1136497.SAMN04489752_1842"/>
<evidence type="ECO:0000256" key="1">
    <source>
        <dbReference type="ARBA" id="ARBA00005254"/>
    </source>
</evidence>
<dbReference type="InterPro" id="IPR002539">
    <property type="entry name" value="MaoC-like_dom"/>
</dbReference>
<protein>
    <submittedName>
        <fullName evidence="3">MaoC like domain-containing protein</fullName>
    </submittedName>
</protein>
<proteinExistence type="inferred from homology"/>
<organism evidence="3 4">
    <name type="scientific">Brevibacterium siliguriense</name>
    <dbReference type="NCBI Taxonomy" id="1136497"/>
    <lineage>
        <taxon>Bacteria</taxon>
        <taxon>Bacillati</taxon>
        <taxon>Actinomycetota</taxon>
        <taxon>Actinomycetes</taxon>
        <taxon>Micrococcales</taxon>
        <taxon>Brevibacteriaceae</taxon>
        <taxon>Brevibacterium</taxon>
    </lineage>
</organism>
<name>A0A1H1SPM2_9MICO</name>
<gene>
    <name evidence="3" type="ORF">SAMN04489752_1842</name>
</gene>
<dbReference type="OrthoDB" id="4736831at2"/>
<comment type="similarity">
    <text evidence="1">Belongs to the enoyl-CoA hydratase/isomerase family.</text>
</comment>
<feature type="domain" description="MaoC-like" evidence="2">
    <location>
        <begin position="10"/>
        <end position="118"/>
    </location>
</feature>
<evidence type="ECO:0000259" key="2">
    <source>
        <dbReference type="Pfam" id="PF01575"/>
    </source>
</evidence>
<dbReference type="Gene3D" id="3.10.129.10">
    <property type="entry name" value="Hotdog Thioesterase"/>
    <property type="match status" value="1"/>
</dbReference>
<dbReference type="Proteomes" id="UP000199597">
    <property type="component" value="Chromosome I"/>
</dbReference>
<dbReference type="AlphaFoldDB" id="A0A1H1SPM2"/>
<reference evidence="4" key="1">
    <citation type="submission" date="2016-10" db="EMBL/GenBank/DDBJ databases">
        <authorList>
            <person name="Varghese N."/>
            <person name="Submissions S."/>
        </authorList>
    </citation>
    <scope>NUCLEOTIDE SEQUENCE [LARGE SCALE GENOMIC DNA]</scope>
    <source>
        <strain evidence="4">DSM 23676</strain>
    </source>
</reference>
<dbReference type="InterPro" id="IPR029069">
    <property type="entry name" value="HotDog_dom_sf"/>
</dbReference>